<keyword evidence="4 9" id="KW-1133">Transmembrane helix</keyword>
<keyword evidence="8" id="KW-0547">Nucleotide-binding</keyword>
<gene>
    <name evidence="13" type="ORF">RCOM_1588750</name>
</gene>
<dbReference type="PROSITE" id="PS50927">
    <property type="entry name" value="BULB_LECTIN"/>
    <property type="match status" value="1"/>
</dbReference>
<comment type="subcellular location">
    <subcellularLocation>
        <location evidence="1">Membrane</location>
        <topology evidence="1">Single-pass membrane protein</topology>
    </subcellularLocation>
</comment>
<evidence type="ECO:0000256" key="10">
    <source>
        <dbReference type="SAM" id="SignalP"/>
    </source>
</evidence>
<keyword evidence="13" id="KW-0675">Receptor</keyword>
<dbReference type="SMART" id="SM00108">
    <property type="entry name" value="B_lectin"/>
    <property type="match status" value="1"/>
</dbReference>
<dbReference type="Pfam" id="PF08276">
    <property type="entry name" value="PAN_2"/>
    <property type="match status" value="1"/>
</dbReference>
<dbReference type="EMBL" id="EQ973772">
    <property type="protein sequence ID" value="EEF52335.1"/>
    <property type="molecule type" value="Genomic_DNA"/>
</dbReference>
<feature type="domain" description="Bulb-type lectin" evidence="11">
    <location>
        <begin position="18"/>
        <end position="149"/>
    </location>
</feature>
<evidence type="ECO:0000313" key="14">
    <source>
        <dbReference type="Proteomes" id="UP000008311"/>
    </source>
</evidence>
<evidence type="ECO:0000256" key="8">
    <source>
        <dbReference type="PROSITE-ProRule" id="PRU10141"/>
    </source>
</evidence>
<dbReference type="Gene3D" id="3.30.200.20">
    <property type="entry name" value="Phosphorylase Kinase, domain 1"/>
    <property type="match status" value="1"/>
</dbReference>
<dbReference type="CDD" id="cd00053">
    <property type="entry name" value="EGF"/>
    <property type="match status" value="1"/>
</dbReference>
<keyword evidence="2 9" id="KW-0812">Transmembrane</keyword>
<dbReference type="GO" id="GO:0048544">
    <property type="term" value="P:recognition of pollen"/>
    <property type="evidence" value="ECO:0007669"/>
    <property type="project" value="InterPro"/>
</dbReference>
<dbReference type="SUPFAM" id="SSF51110">
    <property type="entry name" value="alpha-D-mannose-specific plant lectins"/>
    <property type="match status" value="1"/>
</dbReference>
<keyword evidence="3 10" id="KW-0732">Signal</keyword>
<organism evidence="13 14">
    <name type="scientific">Ricinus communis</name>
    <name type="common">Castor bean</name>
    <dbReference type="NCBI Taxonomy" id="3988"/>
    <lineage>
        <taxon>Eukaryota</taxon>
        <taxon>Viridiplantae</taxon>
        <taxon>Streptophyta</taxon>
        <taxon>Embryophyta</taxon>
        <taxon>Tracheophyta</taxon>
        <taxon>Spermatophyta</taxon>
        <taxon>Magnoliopsida</taxon>
        <taxon>eudicotyledons</taxon>
        <taxon>Gunneridae</taxon>
        <taxon>Pentapetalae</taxon>
        <taxon>rosids</taxon>
        <taxon>fabids</taxon>
        <taxon>Malpighiales</taxon>
        <taxon>Euphorbiaceae</taxon>
        <taxon>Acalyphoideae</taxon>
        <taxon>Acalypheae</taxon>
        <taxon>Ricinus</taxon>
    </lineage>
</organism>
<dbReference type="Gene3D" id="2.90.10.10">
    <property type="entry name" value="Bulb-type lectin domain"/>
    <property type="match status" value="1"/>
</dbReference>
<evidence type="ECO:0000256" key="4">
    <source>
        <dbReference type="ARBA" id="ARBA00022989"/>
    </source>
</evidence>
<evidence type="ECO:0000259" key="11">
    <source>
        <dbReference type="PROSITE" id="PS50927"/>
    </source>
</evidence>
<dbReference type="PANTHER" id="PTHR47974">
    <property type="entry name" value="OS07G0415500 PROTEIN"/>
    <property type="match status" value="1"/>
</dbReference>
<dbReference type="SUPFAM" id="SSF56112">
    <property type="entry name" value="Protein kinase-like (PK-like)"/>
    <property type="match status" value="1"/>
</dbReference>
<dbReference type="InterPro" id="IPR017441">
    <property type="entry name" value="Protein_kinase_ATP_BS"/>
</dbReference>
<evidence type="ECO:0000259" key="12">
    <source>
        <dbReference type="PROSITE" id="PS50948"/>
    </source>
</evidence>
<evidence type="ECO:0000256" key="5">
    <source>
        <dbReference type="ARBA" id="ARBA00023136"/>
    </source>
</evidence>
<accession>B9R755</accession>
<dbReference type="InterPro" id="IPR001480">
    <property type="entry name" value="Bulb-type_lectin_dom"/>
</dbReference>
<feature type="chain" id="PRO_5002888149" evidence="10">
    <location>
        <begin position="23"/>
        <end position="567"/>
    </location>
</feature>
<proteinExistence type="predicted"/>
<reference evidence="14" key="1">
    <citation type="journal article" date="2010" name="Nat. Biotechnol.">
        <title>Draft genome sequence of the oilseed species Ricinus communis.</title>
        <authorList>
            <person name="Chan A.P."/>
            <person name="Crabtree J."/>
            <person name="Zhao Q."/>
            <person name="Lorenzi H."/>
            <person name="Orvis J."/>
            <person name="Puiu D."/>
            <person name="Melake-Berhan A."/>
            <person name="Jones K.M."/>
            <person name="Redman J."/>
            <person name="Chen G."/>
            <person name="Cahoon E.B."/>
            <person name="Gedil M."/>
            <person name="Stanke M."/>
            <person name="Haas B.J."/>
            <person name="Wortman J.R."/>
            <person name="Fraser-Liggett C.M."/>
            <person name="Ravel J."/>
            <person name="Rabinowicz P.D."/>
        </authorList>
    </citation>
    <scope>NUCLEOTIDE SEQUENCE [LARGE SCALE GENOMIC DNA]</scope>
    <source>
        <strain evidence="14">cv. Hale</strain>
    </source>
</reference>
<dbReference type="InterPro" id="IPR011009">
    <property type="entry name" value="Kinase-like_dom_sf"/>
</dbReference>
<feature type="signal peptide" evidence="10">
    <location>
        <begin position="1"/>
        <end position="22"/>
    </location>
</feature>
<dbReference type="Pfam" id="PF01453">
    <property type="entry name" value="B_lectin"/>
    <property type="match status" value="1"/>
</dbReference>
<dbReference type="CDD" id="cd00028">
    <property type="entry name" value="B_lectin"/>
    <property type="match status" value="1"/>
</dbReference>
<dbReference type="GO" id="GO:0005524">
    <property type="term" value="F:ATP binding"/>
    <property type="evidence" value="ECO:0007669"/>
    <property type="project" value="UniProtKB-UniRule"/>
</dbReference>
<keyword evidence="7" id="KW-0325">Glycoprotein</keyword>
<dbReference type="InterPro" id="IPR036426">
    <property type="entry name" value="Bulb-type_lectin_dom_sf"/>
</dbReference>
<sequence length="567" mass="63558">MDTQFLLTAFCLIMSPHILCSASDSVLRGGSSLSVENPDDVLLSPNGVFSAGFYPVGENAYSFSVWFSKPSCSDNCTVVWMANRDFPVNGKGSELLLLHTGNLILTDADKSTAWSTDTDSTILVELRLYNTGNLVLQDVKDDVMWQSFDSPTDTLLPLQPLTRHTQLVSARSYTNYSTGFYKLIFDNSNLIRLIYDGPEVSSVYWPYPWLQDWEDDRFPYNSSRIASYDLWGEFTSSDSLTFVSADYGVRLQRRLTLDSDGNVRLYSREEESRTWVVSWQARSQLCEIHGICGPNSTCSYNPISGNKCSCLPGYKIKNTADWSYGCEPEFSLSCDNYSEASFIKLEHVEFYGNDAGFYNQNVSLEMCKKFCLESCNCRGFQYRYIGDTPVPYCYPKMLLMNGQHSPSFGGDFYVKVPKTFLFSDKEADSGFGLDCSSEIVQSLDRAYTKIGESGTLRAMLWLACALGGVEILGVLFVWCFLIKSQKNSNEATENYHPAATGFKRFSYSELKKASRNFSEEIGRGAGGIVYKGILSDSRVAAIKKLNMLTKKQQTFWLKSAPLGGLIT</sequence>
<dbReference type="PANTHER" id="PTHR47974:SF3">
    <property type="entry name" value="RECEPTOR-LIKE SERINE_THREONINE-PROTEIN KINASE"/>
    <property type="match status" value="1"/>
</dbReference>
<dbReference type="eggNOG" id="ENOG502QRH4">
    <property type="taxonomic scope" value="Eukaryota"/>
</dbReference>
<dbReference type="CDD" id="cd01098">
    <property type="entry name" value="PAN_AP_plant"/>
    <property type="match status" value="1"/>
</dbReference>
<dbReference type="GO" id="GO:0016020">
    <property type="term" value="C:membrane"/>
    <property type="evidence" value="ECO:0007669"/>
    <property type="project" value="UniProtKB-SubCell"/>
</dbReference>
<dbReference type="InParanoid" id="B9R755"/>
<keyword evidence="13" id="KW-0418">Kinase</keyword>
<keyword evidence="6" id="KW-1015">Disulfide bond</keyword>
<dbReference type="InterPro" id="IPR000858">
    <property type="entry name" value="S_locus_glycoprot_dom"/>
</dbReference>
<keyword evidence="5 9" id="KW-0472">Membrane</keyword>
<evidence type="ECO:0000256" key="2">
    <source>
        <dbReference type="ARBA" id="ARBA00022692"/>
    </source>
</evidence>
<dbReference type="PROSITE" id="PS50948">
    <property type="entry name" value="PAN"/>
    <property type="match status" value="1"/>
</dbReference>
<evidence type="ECO:0000256" key="3">
    <source>
        <dbReference type="ARBA" id="ARBA00022729"/>
    </source>
</evidence>
<dbReference type="FunFam" id="2.90.10.10:FF:000017">
    <property type="entry name" value="Putative receptor protein kinase ZmPK1"/>
    <property type="match status" value="1"/>
</dbReference>
<dbReference type="InterPro" id="IPR003609">
    <property type="entry name" value="Pan_app"/>
</dbReference>
<name>B9R755_RICCO</name>
<dbReference type="SMART" id="SM00473">
    <property type="entry name" value="PAN_AP"/>
    <property type="match status" value="1"/>
</dbReference>
<feature type="transmembrane region" description="Helical" evidence="9">
    <location>
        <begin position="458"/>
        <end position="481"/>
    </location>
</feature>
<keyword evidence="14" id="KW-1185">Reference proteome</keyword>
<keyword evidence="13" id="KW-0808">Transferase</keyword>
<evidence type="ECO:0000313" key="13">
    <source>
        <dbReference type="EMBL" id="EEF52335.1"/>
    </source>
</evidence>
<dbReference type="STRING" id="3988.B9R755"/>
<evidence type="ECO:0000256" key="1">
    <source>
        <dbReference type="ARBA" id="ARBA00004167"/>
    </source>
</evidence>
<protein>
    <submittedName>
        <fullName evidence="13">Receptor protein kinase zmpk1, putative</fullName>
    </submittedName>
</protein>
<feature type="binding site" evidence="8">
    <location>
        <position position="544"/>
    </location>
    <ligand>
        <name>ATP</name>
        <dbReference type="ChEBI" id="CHEBI:30616"/>
    </ligand>
</feature>
<keyword evidence="8" id="KW-0067">ATP-binding</keyword>
<dbReference type="Proteomes" id="UP000008311">
    <property type="component" value="Unassembled WGS sequence"/>
</dbReference>
<evidence type="ECO:0000256" key="7">
    <source>
        <dbReference type="ARBA" id="ARBA00023180"/>
    </source>
</evidence>
<dbReference type="PROSITE" id="PS00107">
    <property type="entry name" value="PROTEIN_KINASE_ATP"/>
    <property type="match status" value="1"/>
</dbReference>
<dbReference type="Pfam" id="PF00954">
    <property type="entry name" value="S_locus_glycop"/>
    <property type="match status" value="1"/>
</dbReference>
<evidence type="ECO:0000256" key="9">
    <source>
        <dbReference type="SAM" id="Phobius"/>
    </source>
</evidence>
<dbReference type="GO" id="GO:0016301">
    <property type="term" value="F:kinase activity"/>
    <property type="evidence" value="ECO:0007669"/>
    <property type="project" value="UniProtKB-KW"/>
</dbReference>
<feature type="domain" description="Apple" evidence="12">
    <location>
        <begin position="334"/>
        <end position="417"/>
    </location>
</feature>
<dbReference type="AlphaFoldDB" id="B9R755"/>
<evidence type="ECO:0000256" key="6">
    <source>
        <dbReference type="ARBA" id="ARBA00023157"/>
    </source>
</evidence>